<keyword evidence="2" id="KW-0808">Transferase</keyword>
<dbReference type="RefSeq" id="WP_016525286.1">
    <property type="nucleotide sequence ID" value="NZ_KE332518.1"/>
</dbReference>
<evidence type="ECO:0000256" key="2">
    <source>
        <dbReference type="ARBA" id="ARBA00022679"/>
    </source>
</evidence>
<dbReference type="OrthoDB" id="305760at2"/>
<dbReference type="STRING" id="1125699.HMPREF9194_00994"/>
<proteinExistence type="predicted"/>
<dbReference type="PANTHER" id="PTHR22916:SF51">
    <property type="entry name" value="GLYCOSYLTRANSFERASE EPSH-RELATED"/>
    <property type="match status" value="1"/>
</dbReference>
<dbReference type="HOGENOM" id="CLU_025996_25_1_12"/>
<evidence type="ECO:0000256" key="1">
    <source>
        <dbReference type="ARBA" id="ARBA00022676"/>
    </source>
</evidence>
<dbReference type="GO" id="GO:0016758">
    <property type="term" value="F:hexosyltransferase activity"/>
    <property type="evidence" value="ECO:0007669"/>
    <property type="project" value="UniProtKB-ARBA"/>
</dbReference>
<evidence type="ECO:0000313" key="4">
    <source>
        <dbReference type="EMBL" id="EPF30675.1"/>
    </source>
</evidence>
<keyword evidence="1" id="KW-0328">Glycosyltransferase</keyword>
<protein>
    <recommendedName>
        <fullName evidence="3">Glycosyltransferase 2-like domain-containing protein</fullName>
    </recommendedName>
</protein>
<dbReference type="Pfam" id="PF00535">
    <property type="entry name" value="Glycos_transf_2"/>
    <property type="match status" value="1"/>
</dbReference>
<name>S3JZL8_TREMA</name>
<sequence length="365" mass="42665">MQNNKIISIIVPIYNRGTFLPRCITSIINQSYPHLDIILVNDGSSDNSLDICNQYAQNDKRIRVISIPNSGVSIARNTGMQYAKGDFIQFVDSDDMIKPHMCQILMEEQQKNDADLAICGFDNIDINGNHLFYECSEKMIDTASAFFYNFGYLLERNLLRSPVNKLYKKEIINTHKLRFRSDFNIAEDALFNLEYYHYIQNVLVLPYDFYNCLDHNSENRLTQKFHSDYFKVQNIFFTKLIELLKEKNVYRNENKEIIKKQYANIVYMGIEMFKKYTQKVDYALIKKYTVTEIFPGAYAALVAHAKKNMAIVYVKINGTPGKKVYGLLKMCFWQCVEVYYTIKSCCHFKVGKNIFNTRSREHTNG</sequence>
<evidence type="ECO:0000259" key="3">
    <source>
        <dbReference type="Pfam" id="PF00535"/>
    </source>
</evidence>
<evidence type="ECO:0000313" key="5">
    <source>
        <dbReference type="Proteomes" id="UP000014541"/>
    </source>
</evidence>
<dbReference type="PATRIC" id="fig|1125699.3.peg.1018"/>
<dbReference type="PANTHER" id="PTHR22916">
    <property type="entry name" value="GLYCOSYLTRANSFERASE"/>
    <property type="match status" value="1"/>
</dbReference>
<feature type="domain" description="Glycosyltransferase 2-like" evidence="3">
    <location>
        <begin position="8"/>
        <end position="172"/>
    </location>
</feature>
<comment type="caution">
    <text evidence="4">The sequence shown here is derived from an EMBL/GenBank/DDBJ whole genome shotgun (WGS) entry which is preliminary data.</text>
</comment>
<dbReference type="CDD" id="cd00761">
    <property type="entry name" value="Glyco_tranf_GTA_type"/>
    <property type="match status" value="1"/>
</dbReference>
<dbReference type="SUPFAM" id="SSF53448">
    <property type="entry name" value="Nucleotide-diphospho-sugar transferases"/>
    <property type="match status" value="1"/>
</dbReference>
<keyword evidence="5" id="KW-1185">Reference proteome</keyword>
<dbReference type="InterPro" id="IPR029044">
    <property type="entry name" value="Nucleotide-diphossugar_trans"/>
</dbReference>
<dbReference type="eggNOG" id="COG0463">
    <property type="taxonomic scope" value="Bacteria"/>
</dbReference>
<gene>
    <name evidence="4" type="ORF">HMPREF9194_00994</name>
</gene>
<reference evidence="4 5" key="1">
    <citation type="submission" date="2013-04" db="EMBL/GenBank/DDBJ databases">
        <title>The Genome Sequence of Treponema maltophilum ATCC 51939.</title>
        <authorList>
            <consortium name="The Broad Institute Genomics Platform"/>
            <person name="Earl A."/>
            <person name="Ward D."/>
            <person name="Feldgarden M."/>
            <person name="Gevers D."/>
            <person name="Leonetti C."/>
            <person name="Blanton J.M."/>
            <person name="Dewhirst F.E."/>
            <person name="Izard J."/>
            <person name="Walker B."/>
            <person name="Young S."/>
            <person name="Zeng Q."/>
            <person name="Gargeya S."/>
            <person name="Fitzgerald M."/>
            <person name="Haas B."/>
            <person name="Abouelleil A."/>
            <person name="Allen A.W."/>
            <person name="Alvarado L."/>
            <person name="Arachchi H.M."/>
            <person name="Berlin A.M."/>
            <person name="Chapman S.B."/>
            <person name="Gainer-Dewar J."/>
            <person name="Goldberg J."/>
            <person name="Griggs A."/>
            <person name="Gujja S."/>
            <person name="Hansen M."/>
            <person name="Howarth C."/>
            <person name="Imamovic A."/>
            <person name="Ireland A."/>
            <person name="Larimer J."/>
            <person name="McCowan C."/>
            <person name="Murphy C."/>
            <person name="Pearson M."/>
            <person name="Poon T.W."/>
            <person name="Priest M."/>
            <person name="Roberts A."/>
            <person name="Saif S."/>
            <person name="Shea T."/>
            <person name="Sisk P."/>
            <person name="Sykes S."/>
            <person name="Wortman J."/>
            <person name="Nusbaum C."/>
            <person name="Birren B."/>
        </authorList>
    </citation>
    <scope>NUCLEOTIDE SEQUENCE [LARGE SCALE GENOMIC DNA]</scope>
    <source>
        <strain evidence="4 5">ATCC 51939</strain>
    </source>
</reference>
<dbReference type="Gene3D" id="3.90.550.10">
    <property type="entry name" value="Spore Coat Polysaccharide Biosynthesis Protein SpsA, Chain A"/>
    <property type="match status" value="1"/>
</dbReference>
<dbReference type="EMBL" id="ATFF01000006">
    <property type="protein sequence ID" value="EPF30675.1"/>
    <property type="molecule type" value="Genomic_DNA"/>
</dbReference>
<dbReference type="InterPro" id="IPR001173">
    <property type="entry name" value="Glyco_trans_2-like"/>
</dbReference>
<dbReference type="AlphaFoldDB" id="S3JZL8"/>
<organism evidence="4 5">
    <name type="scientific">Treponema maltophilum ATCC 51939</name>
    <dbReference type="NCBI Taxonomy" id="1125699"/>
    <lineage>
        <taxon>Bacteria</taxon>
        <taxon>Pseudomonadati</taxon>
        <taxon>Spirochaetota</taxon>
        <taxon>Spirochaetia</taxon>
        <taxon>Spirochaetales</taxon>
        <taxon>Treponemataceae</taxon>
        <taxon>Treponema</taxon>
    </lineage>
</organism>
<dbReference type="Proteomes" id="UP000014541">
    <property type="component" value="Unassembled WGS sequence"/>
</dbReference>
<accession>S3JZL8</accession>